<organism evidence="2 3">
    <name type="scientific">Durusdinium trenchii</name>
    <dbReference type="NCBI Taxonomy" id="1381693"/>
    <lineage>
        <taxon>Eukaryota</taxon>
        <taxon>Sar</taxon>
        <taxon>Alveolata</taxon>
        <taxon>Dinophyceae</taxon>
        <taxon>Suessiales</taxon>
        <taxon>Symbiodiniaceae</taxon>
        <taxon>Durusdinium</taxon>
    </lineage>
</organism>
<reference evidence="2 3" key="1">
    <citation type="submission" date="2024-02" db="EMBL/GenBank/DDBJ databases">
        <authorList>
            <person name="Chen Y."/>
            <person name="Shah S."/>
            <person name="Dougan E. K."/>
            <person name="Thang M."/>
            <person name="Chan C."/>
        </authorList>
    </citation>
    <scope>NUCLEOTIDE SEQUENCE [LARGE SCALE GENOMIC DNA]</scope>
</reference>
<evidence type="ECO:0000313" key="3">
    <source>
        <dbReference type="Proteomes" id="UP001642484"/>
    </source>
</evidence>
<feature type="compositionally biased region" description="Polar residues" evidence="1">
    <location>
        <begin position="1"/>
        <end position="18"/>
    </location>
</feature>
<dbReference type="EMBL" id="CAXAMN010024873">
    <property type="protein sequence ID" value="CAK9090603.1"/>
    <property type="molecule type" value="Genomic_DNA"/>
</dbReference>
<dbReference type="Proteomes" id="UP001642484">
    <property type="component" value="Unassembled WGS sequence"/>
</dbReference>
<comment type="caution">
    <text evidence="2">The sequence shown here is derived from an EMBL/GenBank/DDBJ whole genome shotgun (WGS) entry which is preliminary data.</text>
</comment>
<proteinExistence type="predicted"/>
<keyword evidence="3" id="KW-1185">Reference proteome</keyword>
<evidence type="ECO:0000313" key="2">
    <source>
        <dbReference type="EMBL" id="CAK9090603.1"/>
    </source>
</evidence>
<evidence type="ECO:0000256" key="1">
    <source>
        <dbReference type="SAM" id="MobiDB-lite"/>
    </source>
</evidence>
<sequence length="107" mass="12446">MTPKTPRNASFSRGNQVQDQKDCGSLTHQLRRPASKHQVPTTNMMLKIWQKGHCEHQRRCVRSTSRDESLWTFDSTFLQHITNFTGQAWWEVGEQHRDWAPLGALTV</sequence>
<accession>A0ABP0QQP4</accession>
<gene>
    <name evidence="2" type="ORF">CCMP2556_LOCUS43526</name>
</gene>
<feature type="region of interest" description="Disordered" evidence="1">
    <location>
        <begin position="1"/>
        <end position="39"/>
    </location>
</feature>
<protein>
    <submittedName>
        <fullName evidence="2">Uncharacterized protein</fullName>
    </submittedName>
</protein>
<name>A0ABP0QQP4_9DINO</name>